<evidence type="ECO:0000313" key="1">
    <source>
        <dbReference type="EMBL" id="KAI9901874.1"/>
    </source>
</evidence>
<organism evidence="1 2">
    <name type="scientific">Trichothecium roseum</name>
    <dbReference type="NCBI Taxonomy" id="47278"/>
    <lineage>
        <taxon>Eukaryota</taxon>
        <taxon>Fungi</taxon>
        <taxon>Dikarya</taxon>
        <taxon>Ascomycota</taxon>
        <taxon>Pezizomycotina</taxon>
        <taxon>Sordariomycetes</taxon>
        <taxon>Hypocreomycetidae</taxon>
        <taxon>Hypocreales</taxon>
        <taxon>Hypocreales incertae sedis</taxon>
        <taxon>Trichothecium</taxon>
    </lineage>
</organism>
<protein>
    <submittedName>
        <fullName evidence="1">Uncharacterized protein</fullName>
    </submittedName>
</protein>
<name>A0ACC0V7P4_9HYPO</name>
<proteinExistence type="predicted"/>
<dbReference type="Proteomes" id="UP001163324">
    <property type="component" value="Chromosome 3"/>
</dbReference>
<sequence>MVGVAGKYKGCETCRRRRVKCTNERPYCQKCIGSGRQCEGYEREMVFITGTLENKGRVASHPKKTSSPKPSKSKDKKVDAVEHVAAQPLRPAWDDYIMLVSNGVEHRALLTTLQIPLQNIIKDTGGREDGSGFTLSLSSYSGPGLGMSAYGQEVDTSAQCLVHLPRQDEGNDSATAFCVFLFEHSMTSEGLGLGTRPPNSVQDAPPEQMSTFPHHHYFSRVYRPLALSRALLARKETFLCSPEWRTKPWMEHPKAQMDHLLDIITFLPSLLQHTDRVLSLQPTLARRQEAQGLLEHALFLEGELGQWLDVTNRGTPESPLSYWMEENISSSGGIPFPSCFFFKDSPTGISFLYFWMAQIMLHRCIDALHRTIFQSVLDAYPNVWPDLPPNLQIDPVQYQQTRELAANICRSLDSVLDNTVQPDLLAAPFTVVMGLYREINSTSQDGVLEIMWLEAFRGRLLTKGQHVTNVLQGCRWLEVARF</sequence>
<accession>A0ACC0V7P4</accession>
<dbReference type="EMBL" id="CM047942">
    <property type="protein sequence ID" value="KAI9901874.1"/>
    <property type="molecule type" value="Genomic_DNA"/>
</dbReference>
<keyword evidence="2" id="KW-1185">Reference proteome</keyword>
<evidence type="ECO:0000313" key="2">
    <source>
        <dbReference type="Proteomes" id="UP001163324"/>
    </source>
</evidence>
<gene>
    <name evidence="1" type="ORF">N3K66_003691</name>
</gene>
<reference evidence="1" key="1">
    <citation type="submission" date="2022-10" db="EMBL/GenBank/DDBJ databases">
        <title>Complete Genome of Trichothecium roseum strain YXFP-22015, a Plant Pathogen Isolated from Citrus.</title>
        <authorList>
            <person name="Wang Y."/>
            <person name="Zhu L."/>
        </authorList>
    </citation>
    <scope>NUCLEOTIDE SEQUENCE</scope>
    <source>
        <strain evidence="1">YXFP-22015</strain>
    </source>
</reference>
<comment type="caution">
    <text evidence="1">The sequence shown here is derived from an EMBL/GenBank/DDBJ whole genome shotgun (WGS) entry which is preliminary data.</text>
</comment>